<keyword evidence="9" id="KW-1185">Reference proteome</keyword>
<comment type="caution">
    <text evidence="8">The sequence shown here is derived from an EMBL/GenBank/DDBJ whole genome shotgun (WGS) entry which is preliminary data.</text>
</comment>
<evidence type="ECO:0000256" key="5">
    <source>
        <dbReference type="ARBA" id="ARBA00023014"/>
    </source>
</evidence>
<dbReference type="HOGENOM" id="CLU_475601_0_0_11"/>
<evidence type="ECO:0000256" key="4">
    <source>
        <dbReference type="ARBA" id="ARBA00023004"/>
    </source>
</evidence>
<dbReference type="eggNOG" id="COG1032">
    <property type="taxonomic scope" value="Bacteria"/>
</dbReference>
<dbReference type="InterPro" id="IPR051198">
    <property type="entry name" value="BchE-like"/>
</dbReference>
<dbReference type="InterPro" id="IPR007197">
    <property type="entry name" value="rSAM"/>
</dbReference>
<dbReference type="Proteomes" id="UP000013167">
    <property type="component" value="Unassembled WGS sequence"/>
</dbReference>
<evidence type="ECO:0000313" key="9">
    <source>
        <dbReference type="Proteomes" id="UP000013167"/>
    </source>
</evidence>
<dbReference type="EMBL" id="CAIZ01000146">
    <property type="protein sequence ID" value="CCH71008.1"/>
    <property type="molecule type" value="Genomic_DNA"/>
</dbReference>
<reference evidence="8 9" key="1">
    <citation type="journal article" date="2013" name="ISME J.">
        <title>A metabolic model for members of the genus Tetrasphaera involved in enhanced biological phosphorus removal.</title>
        <authorList>
            <person name="Kristiansen R."/>
            <person name="Nguyen H.T.T."/>
            <person name="Saunders A.M."/>
            <person name="Nielsen J.L."/>
            <person name="Wimmer R."/>
            <person name="Le V.Q."/>
            <person name="McIlroy S.J."/>
            <person name="Petrovski S."/>
            <person name="Seviour R.J."/>
            <person name="Calteau A."/>
            <person name="Nielsen K.L."/>
            <person name="Nielsen P.H."/>
        </authorList>
    </citation>
    <scope>NUCLEOTIDE SEQUENCE [LARGE SCALE GENOMIC DNA]</scope>
    <source>
        <strain evidence="8 9">Lp2</strain>
    </source>
</reference>
<dbReference type="Gene3D" id="3.40.50.280">
    <property type="entry name" value="Cobalamin-binding domain"/>
    <property type="match status" value="1"/>
</dbReference>
<evidence type="ECO:0000256" key="1">
    <source>
        <dbReference type="ARBA" id="ARBA00001966"/>
    </source>
</evidence>
<dbReference type="GO" id="GO:0051539">
    <property type="term" value="F:4 iron, 4 sulfur cluster binding"/>
    <property type="evidence" value="ECO:0007669"/>
    <property type="project" value="UniProtKB-KW"/>
</dbReference>
<gene>
    <name evidence="8" type="ORF">BN10_740020</name>
</gene>
<evidence type="ECO:0000256" key="3">
    <source>
        <dbReference type="ARBA" id="ARBA00022723"/>
    </source>
</evidence>
<dbReference type="SFLD" id="SFLDS00029">
    <property type="entry name" value="Radical_SAM"/>
    <property type="match status" value="1"/>
</dbReference>
<feature type="domain" description="B12-binding" evidence="6">
    <location>
        <begin position="79"/>
        <end position="217"/>
    </location>
</feature>
<dbReference type="RefSeq" id="WP_010850844.1">
    <property type="nucleotide sequence ID" value="NZ_HF570956.1"/>
</dbReference>
<dbReference type="GO" id="GO:0003824">
    <property type="term" value="F:catalytic activity"/>
    <property type="evidence" value="ECO:0007669"/>
    <property type="project" value="InterPro"/>
</dbReference>
<dbReference type="CDD" id="cd01335">
    <property type="entry name" value="Radical_SAM"/>
    <property type="match status" value="1"/>
</dbReference>
<protein>
    <submittedName>
        <fullName evidence="8">Uncharacterized protein</fullName>
    </submittedName>
</protein>
<accession>N0E225</accession>
<dbReference type="GO" id="GO:0046872">
    <property type="term" value="F:metal ion binding"/>
    <property type="evidence" value="ECO:0007669"/>
    <property type="project" value="UniProtKB-KW"/>
</dbReference>
<dbReference type="InterPro" id="IPR006638">
    <property type="entry name" value="Elp3/MiaA/NifB-like_rSAM"/>
</dbReference>
<dbReference type="SUPFAM" id="SSF102114">
    <property type="entry name" value="Radical SAM enzymes"/>
    <property type="match status" value="1"/>
</dbReference>
<keyword evidence="5" id="KW-0411">Iron-sulfur</keyword>
<dbReference type="OrthoDB" id="5298546at2"/>
<dbReference type="InterPro" id="IPR034466">
    <property type="entry name" value="Methyltransferase_Class_B"/>
</dbReference>
<keyword evidence="3" id="KW-0479">Metal-binding</keyword>
<dbReference type="STRING" id="1193181.BN10_740020"/>
<name>N0E225_9MICO</name>
<proteinExistence type="predicted"/>
<dbReference type="PANTHER" id="PTHR43409:SF16">
    <property type="entry name" value="SLR0320 PROTEIN"/>
    <property type="match status" value="1"/>
</dbReference>
<dbReference type="GO" id="GO:0031419">
    <property type="term" value="F:cobalamin binding"/>
    <property type="evidence" value="ECO:0007669"/>
    <property type="project" value="InterPro"/>
</dbReference>
<feature type="domain" description="Radical SAM core" evidence="7">
    <location>
        <begin position="255"/>
        <end position="483"/>
    </location>
</feature>
<sequence length="573" mass="63703">MQQELGLTVPYRPEVVNARLVVVANACQTVDETLDQYRRTSTDPAALEANNSYYLDQYVAMIPHVGGQRREIVDAINSVRAEAGHPSFLNEHNSCSLNGVYLYDLLSRFGYAGRTDLVDNIDLDAERARGLVERADIVLLSSTFITSAATIVRVTRVIKEWNSDVKVIVGGAKLTQFADESEIHEAARHADALVLSPNGEQTLLKLIPRIFRDEPIDDVPNVAYHRDGFRRSIGIHHDGVDIDAYSVRWNELPAEVLRSSVNVRTGRGCPFKCKFCTFPSYNDQRVDLMSVETVLSQLRQIMRQPQVKSVRFVDDTLFLNHRHLLDVCHGMIDIGFDLPWTAYLRTTTLNKECTTALRDAGCKLVLVGVESADQQVLNNMFKGTREAHAWEAAKNLHDSDILGFAFILTGFPGETPRTIDKTIDFLNNSGIHSYVHSPLFVFPNSPIAKEAVGFGLEGGFNDWRHATMDCRGAMDQCMRIFHEVVNAAYIDRGSSITKVLLDHGFTVQEVRSLGIAHNELARRELDDVANDDVLEAFRRLSLGGGGGADHANVISSPYSRTGTGLQVNSGARF</sequence>
<dbReference type="Gene3D" id="3.80.30.20">
    <property type="entry name" value="tm_1862 like domain"/>
    <property type="match status" value="1"/>
</dbReference>
<dbReference type="InterPro" id="IPR058240">
    <property type="entry name" value="rSAM_sf"/>
</dbReference>
<dbReference type="PROSITE" id="PS51332">
    <property type="entry name" value="B12_BINDING"/>
    <property type="match status" value="1"/>
</dbReference>
<dbReference type="InterPro" id="IPR036724">
    <property type="entry name" value="Cobalamin-bd_sf"/>
</dbReference>
<organism evidence="8 9">
    <name type="scientific">Phycicoccus elongatus Lp2</name>
    <dbReference type="NCBI Taxonomy" id="1193181"/>
    <lineage>
        <taxon>Bacteria</taxon>
        <taxon>Bacillati</taxon>
        <taxon>Actinomycetota</taxon>
        <taxon>Actinomycetes</taxon>
        <taxon>Micrococcales</taxon>
        <taxon>Intrasporangiaceae</taxon>
        <taxon>Phycicoccus</taxon>
    </lineage>
</organism>
<keyword evidence="4" id="KW-0408">Iron</keyword>
<dbReference type="Pfam" id="PF04055">
    <property type="entry name" value="Radical_SAM"/>
    <property type="match status" value="1"/>
</dbReference>
<evidence type="ECO:0000256" key="2">
    <source>
        <dbReference type="ARBA" id="ARBA00022691"/>
    </source>
</evidence>
<dbReference type="SMART" id="SM00729">
    <property type="entry name" value="Elp3"/>
    <property type="match status" value="1"/>
</dbReference>
<dbReference type="PROSITE" id="PS51918">
    <property type="entry name" value="RADICAL_SAM"/>
    <property type="match status" value="1"/>
</dbReference>
<dbReference type="InterPro" id="IPR023404">
    <property type="entry name" value="rSAM_horseshoe"/>
</dbReference>
<keyword evidence="2" id="KW-0949">S-adenosyl-L-methionine</keyword>
<dbReference type="SFLD" id="SFLDG01123">
    <property type="entry name" value="methyltransferase_(Class_B)"/>
    <property type="match status" value="1"/>
</dbReference>
<dbReference type="AlphaFoldDB" id="N0E225"/>
<dbReference type="GO" id="GO:0005829">
    <property type="term" value="C:cytosol"/>
    <property type="evidence" value="ECO:0007669"/>
    <property type="project" value="TreeGrafter"/>
</dbReference>
<dbReference type="PANTHER" id="PTHR43409">
    <property type="entry name" value="ANAEROBIC MAGNESIUM-PROTOPORPHYRIN IX MONOMETHYL ESTER CYCLASE-RELATED"/>
    <property type="match status" value="1"/>
</dbReference>
<dbReference type="SFLD" id="SFLDG01082">
    <property type="entry name" value="B12-binding_domain_containing"/>
    <property type="match status" value="1"/>
</dbReference>
<comment type="cofactor">
    <cofactor evidence="1">
        <name>[4Fe-4S] cluster</name>
        <dbReference type="ChEBI" id="CHEBI:49883"/>
    </cofactor>
</comment>
<evidence type="ECO:0000259" key="6">
    <source>
        <dbReference type="PROSITE" id="PS51332"/>
    </source>
</evidence>
<dbReference type="SUPFAM" id="SSF52242">
    <property type="entry name" value="Cobalamin (vitamin B12)-binding domain"/>
    <property type="match status" value="1"/>
</dbReference>
<dbReference type="InterPro" id="IPR006158">
    <property type="entry name" value="Cobalamin-bd"/>
</dbReference>
<evidence type="ECO:0000259" key="7">
    <source>
        <dbReference type="PROSITE" id="PS51918"/>
    </source>
</evidence>
<evidence type="ECO:0000313" key="8">
    <source>
        <dbReference type="EMBL" id="CCH71008.1"/>
    </source>
</evidence>